<feature type="signal peptide" evidence="1">
    <location>
        <begin position="1"/>
        <end position="19"/>
    </location>
</feature>
<evidence type="ECO:0000256" key="1">
    <source>
        <dbReference type="SAM" id="SignalP"/>
    </source>
</evidence>
<gene>
    <name evidence="2" type="ORF">OJF2_48480</name>
</gene>
<evidence type="ECO:0000313" key="3">
    <source>
        <dbReference type="Proteomes" id="UP000324233"/>
    </source>
</evidence>
<feature type="chain" id="PRO_5022939794" evidence="1">
    <location>
        <begin position="20"/>
        <end position="169"/>
    </location>
</feature>
<keyword evidence="3" id="KW-1185">Reference proteome</keyword>
<dbReference type="OrthoDB" id="280578at2"/>
<sequence precursor="true">MRSLAMSRIGLAASSLSLAFLTWLAGDARGQQPRTSRPSRAIAPASAAACEPCGQPAALGTFAATPYIMVRGNWPAGGGYTGLVGSQADQSESLYGPLSPLRSVSAPVTTYTRGYDGRVHAARGTSASTPNLPALTPVVYPTQGSYYYGPREDRSPPNWSTGWNWIDQR</sequence>
<dbReference type="EMBL" id="CP042997">
    <property type="protein sequence ID" value="QEH36288.1"/>
    <property type="molecule type" value="Genomic_DNA"/>
</dbReference>
<name>A0A5B9W6V5_9BACT</name>
<dbReference type="RefSeq" id="WP_148595994.1">
    <property type="nucleotide sequence ID" value="NZ_CP042997.1"/>
</dbReference>
<organism evidence="2 3">
    <name type="scientific">Aquisphaera giovannonii</name>
    <dbReference type="NCBI Taxonomy" id="406548"/>
    <lineage>
        <taxon>Bacteria</taxon>
        <taxon>Pseudomonadati</taxon>
        <taxon>Planctomycetota</taxon>
        <taxon>Planctomycetia</taxon>
        <taxon>Isosphaerales</taxon>
        <taxon>Isosphaeraceae</taxon>
        <taxon>Aquisphaera</taxon>
    </lineage>
</organism>
<reference evidence="2 3" key="1">
    <citation type="submission" date="2019-08" db="EMBL/GenBank/DDBJ databases">
        <title>Deep-cultivation of Planctomycetes and their phenomic and genomic characterization uncovers novel biology.</title>
        <authorList>
            <person name="Wiegand S."/>
            <person name="Jogler M."/>
            <person name="Boedeker C."/>
            <person name="Pinto D."/>
            <person name="Vollmers J."/>
            <person name="Rivas-Marin E."/>
            <person name="Kohn T."/>
            <person name="Peeters S.H."/>
            <person name="Heuer A."/>
            <person name="Rast P."/>
            <person name="Oberbeckmann S."/>
            <person name="Bunk B."/>
            <person name="Jeske O."/>
            <person name="Meyerdierks A."/>
            <person name="Storesund J.E."/>
            <person name="Kallscheuer N."/>
            <person name="Luecker S."/>
            <person name="Lage O.M."/>
            <person name="Pohl T."/>
            <person name="Merkel B.J."/>
            <person name="Hornburger P."/>
            <person name="Mueller R.-W."/>
            <person name="Bruemmer F."/>
            <person name="Labrenz M."/>
            <person name="Spormann A.M."/>
            <person name="Op den Camp H."/>
            <person name="Overmann J."/>
            <person name="Amann R."/>
            <person name="Jetten M.S.M."/>
            <person name="Mascher T."/>
            <person name="Medema M.H."/>
            <person name="Devos D.P."/>
            <person name="Kaster A.-K."/>
            <person name="Ovreas L."/>
            <person name="Rohde M."/>
            <person name="Galperin M.Y."/>
            <person name="Jogler C."/>
        </authorList>
    </citation>
    <scope>NUCLEOTIDE SEQUENCE [LARGE SCALE GENOMIC DNA]</scope>
    <source>
        <strain evidence="2 3">OJF2</strain>
    </source>
</reference>
<protein>
    <submittedName>
        <fullName evidence="2">Uncharacterized protein</fullName>
    </submittedName>
</protein>
<proteinExistence type="predicted"/>
<dbReference type="AlphaFoldDB" id="A0A5B9W6V5"/>
<accession>A0A5B9W6V5</accession>
<keyword evidence="1" id="KW-0732">Signal</keyword>
<evidence type="ECO:0000313" key="2">
    <source>
        <dbReference type="EMBL" id="QEH36288.1"/>
    </source>
</evidence>
<dbReference type="Proteomes" id="UP000324233">
    <property type="component" value="Chromosome"/>
</dbReference>
<dbReference type="KEGG" id="agv:OJF2_48480"/>